<dbReference type="InterPro" id="IPR045738">
    <property type="entry name" value="DUF6088"/>
</dbReference>
<dbReference type="RefSeq" id="WP_027333492.1">
    <property type="nucleotide sequence ID" value="NZ_LR215024.1"/>
</dbReference>
<proteinExistence type="predicted"/>
<dbReference type="Pfam" id="PF19570">
    <property type="entry name" value="DUF6088"/>
    <property type="match status" value="1"/>
</dbReference>
<protein>
    <recommendedName>
        <fullName evidence="3">Transcriptional regulator, AbiEi antitoxin, Type IV TA system</fullName>
    </recommendedName>
</protein>
<organism evidence="1 2">
    <name type="scientific">Mycoplasmopsis glycophila</name>
    <dbReference type="NCBI Taxonomy" id="171285"/>
    <lineage>
        <taxon>Bacteria</taxon>
        <taxon>Bacillati</taxon>
        <taxon>Mycoplasmatota</taxon>
        <taxon>Mycoplasmoidales</taxon>
        <taxon>Metamycoplasmataceae</taxon>
        <taxon>Mycoplasmopsis</taxon>
    </lineage>
</organism>
<sequence>MKNITAQIENIMNENEGKIFAIKDFYDLGSPNTIKSILRRLVEKNKIIRLINGLYTKPYYSERFQEYGYPTSYEVAIKLAEKSSWKIAPTSVMALNDTGLSTQVPVVLLFASTGPSKTYIYNNIKIIFKHTSNNLLDFESDQLRLLIQAIKFAIKERFTKKEMNALIYFSQKAKIDFTKEDLTKLPFPIFKIIKEIENQIKYE</sequence>
<accession>A0A449AWB0</accession>
<dbReference type="KEGG" id="mgly:NCTC10194_00625"/>
<keyword evidence="2" id="KW-1185">Reference proteome</keyword>
<name>A0A449AWB0_9BACT</name>
<evidence type="ECO:0000313" key="2">
    <source>
        <dbReference type="Proteomes" id="UP000290815"/>
    </source>
</evidence>
<evidence type="ECO:0000313" key="1">
    <source>
        <dbReference type="EMBL" id="VEU70943.1"/>
    </source>
</evidence>
<reference evidence="1 2" key="1">
    <citation type="submission" date="2019-01" db="EMBL/GenBank/DDBJ databases">
        <authorList>
            <consortium name="Pathogen Informatics"/>
        </authorList>
    </citation>
    <scope>NUCLEOTIDE SEQUENCE [LARGE SCALE GENOMIC DNA]</scope>
    <source>
        <strain evidence="1 2">NCTC10194</strain>
    </source>
</reference>
<evidence type="ECO:0008006" key="3">
    <source>
        <dbReference type="Google" id="ProtNLM"/>
    </source>
</evidence>
<dbReference type="EMBL" id="LR215024">
    <property type="protein sequence ID" value="VEU70943.1"/>
    <property type="molecule type" value="Genomic_DNA"/>
</dbReference>
<gene>
    <name evidence="1" type="ORF">NCTC10194_00625</name>
</gene>
<dbReference type="Proteomes" id="UP000290815">
    <property type="component" value="Chromosome"/>
</dbReference>
<dbReference type="AlphaFoldDB" id="A0A449AWB0"/>